<gene>
    <name evidence="2" type="ORF">IZO911_LOCUS42054</name>
    <name evidence="3" type="ORF">KXQ929_LOCUS35005</name>
</gene>
<sequence length="236" mass="26679">MSCSTSSRTEKRSVPEDLNVPTKKIKVNDGSTEQKPVTPIVTTGSQPKFISAAELVVPLPDISDEELLEMALEFELMNNSDSAFIEKENDISSIKFLEWPIDADDDEQFRAGYPYTPDEEKEINGETFYTPDEEKEIDEEVWYDAPSIENALPSIISKNNESNTNIQDDVQPTSPSSSQKKEIMVIDAKPCKVQNYDEGFTELTKEKDYCNNHDQNNYQRVQADTDINAKFGDISN</sequence>
<proteinExistence type="predicted"/>
<evidence type="ECO:0000256" key="1">
    <source>
        <dbReference type="SAM" id="MobiDB-lite"/>
    </source>
</evidence>
<name>A0A815P7S8_9BILA</name>
<dbReference type="AlphaFoldDB" id="A0A815P7S8"/>
<feature type="compositionally biased region" description="Polar residues" evidence="1">
    <location>
        <begin position="29"/>
        <end position="42"/>
    </location>
</feature>
<dbReference type="Proteomes" id="UP000663868">
    <property type="component" value="Unassembled WGS sequence"/>
</dbReference>
<protein>
    <submittedName>
        <fullName evidence="2">Uncharacterized protein</fullName>
    </submittedName>
</protein>
<comment type="caution">
    <text evidence="2">The sequence shown here is derived from an EMBL/GenBank/DDBJ whole genome shotgun (WGS) entry which is preliminary data.</text>
</comment>
<feature type="compositionally biased region" description="Polar residues" evidence="1">
    <location>
        <begin position="156"/>
        <end position="178"/>
    </location>
</feature>
<dbReference type="Proteomes" id="UP000663860">
    <property type="component" value="Unassembled WGS sequence"/>
</dbReference>
<organism evidence="2 4">
    <name type="scientific">Adineta steineri</name>
    <dbReference type="NCBI Taxonomy" id="433720"/>
    <lineage>
        <taxon>Eukaryota</taxon>
        <taxon>Metazoa</taxon>
        <taxon>Spiralia</taxon>
        <taxon>Gnathifera</taxon>
        <taxon>Rotifera</taxon>
        <taxon>Eurotatoria</taxon>
        <taxon>Bdelloidea</taxon>
        <taxon>Adinetida</taxon>
        <taxon>Adinetidae</taxon>
        <taxon>Adineta</taxon>
    </lineage>
</organism>
<reference evidence="2" key="1">
    <citation type="submission" date="2021-02" db="EMBL/GenBank/DDBJ databases">
        <authorList>
            <person name="Nowell W R."/>
        </authorList>
    </citation>
    <scope>NUCLEOTIDE SEQUENCE</scope>
</reference>
<feature type="region of interest" description="Disordered" evidence="1">
    <location>
        <begin position="155"/>
        <end position="181"/>
    </location>
</feature>
<evidence type="ECO:0000313" key="4">
    <source>
        <dbReference type="Proteomes" id="UP000663860"/>
    </source>
</evidence>
<dbReference type="EMBL" id="CAJOBB010004945">
    <property type="protein sequence ID" value="CAF4109590.1"/>
    <property type="molecule type" value="Genomic_DNA"/>
</dbReference>
<feature type="region of interest" description="Disordered" evidence="1">
    <location>
        <begin position="1"/>
        <end position="42"/>
    </location>
</feature>
<evidence type="ECO:0000313" key="2">
    <source>
        <dbReference type="EMBL" id="CAF1445486.1"/>
    </source>
</evidence>
<accession>A0A815P7S8</accession>
<evidence type="ECO:0000313" key="3">
    <source>
        <dbReference type="EMBL" id="CAF4109590.1"/>
    </source>
</evidence>
<dbReference type="EMBL" id="CAJNOE010001717">
    <property type="protein sequence ID" value="CAF1445486.1"/>
    <property type="molecule type" value="Genomic_DNA"/>
</dbReference>